<name>A0A1M7XU19_9VIRU</name>
<keyword evidence="1" id="KW-0472">Membrane</keyword>
<sequence>MSTTINSLKQPLSSLAQESPEVSTYEVTTKKNVFSGGSFVSYIVWFIIIAIIVWVILIATKPTWVQRYNELGQPTGEVDQARAITWAVIIAIILVIIIWIIRAATGPKTTVAKTTDYVF</sequence>
<reference evidence="2 3" key="1">
    <citation type="submission" date="2016-11" db="EMBL/GenBank/DDBJ databases">
        <authorList>
            <consortium name="Urmite Genomes"/>
        </authorList>
    </citation>
    <scope>NUCLEOTIDE SEQUENCE [LARGE SCALE GENOMIC DNA]</scope>
    <source>
        <strain evidence="2 3">A11</strain>
    </source>
</reference>
<dbReference type="SUPFAM" id="SSF81330">
    <property type="entry name" value="Gated mechanosensitive channel"/>
    <property type="match status" value="1"/>
</dbReference>
<evidence type="ECO:0000313" key="2">
    <source>
        <dbReference type="EMBL" id="SHO33193.1"/>
    </source>
</evidence>
<proteinExistence type="predicted"/>
<dbReference type="RefSeq" id="YP_009329065.1">
    <property type="nucleotide sequence ID" value="NC_032108.1"/>
</dbReference>
<dbReference type="GeneID" id="30523069"/>
<keyword evidence="3" id="KW-1185">Reference proteome</keyword>
<evidence type="ECO:0000313" key="3">
    <source>
        <dbReference type="Proteomes" id="UP000201465"/>
    </source>
</evidence>
<dbReference type="InterPro" id="IPR036019">
    <property type="entry name" value="MscL_channel"/>
</dbReference>
<dbReference type="Proteomes" id="UP000201465">
    <property type="component" value="Segment"/>
</dbReference>
<keyword evidence="1" id="KW-0812">Transmembrane</keyword>
<feature type="transmembrane region" description="Helical" evidence="1">
    <location>
        <begin position="39"/>
        <end position="60"/>
    </location>
</feature>
<feature type="transmembrane region" description="Helical" evidence="1">
    <location>
        <begin position="80"/>
        <end position="101"/>
    </location>
</feature>
<dbReference type="EMBL" id="LT671577">
    <property type="protein sequence ID" value="SHO33193.1"/>
    <property type="molecule type" value="Genomic_DNA"/>
</dbReference>
<accession>A0A1M7XU19</accession>
<keyword evidence="1" id="KW-1133">Transmembrane helix</keyword>
<dbReference type="KEGG" id="vg:30523069"/>
<protein>
    <submittedName>
        <fullName evidence="2">Uncharacterized protein</fullName>
    </submittedName>
</protein>
<organism evidence="2 3">
    <name type="scientific">Cedratvirus A11</name>
    <dbReference type="NCBI Taxonomy" id="1903266"/>
    <lineage>
        <taxon>Viruses</taxon>
        <taxon>Pithoviruses</taxon>
        <taxon>Orthocedratvirinae</taxon>
        <taxon>Alphacedratvirus</taxon>
        <taxon>Alphacedratvirus aljazairmassiliense</taxon>
    </lineage>
</organism>
<dbReference type="OrthoDB" id="39777at10239"/>
<evidence type="ECO:0000256" key="1">
    <source>
        <dbReference type="SAM" id="Phobius"/>
    </source>
</evidence>
<gene>
    <name evidence="2" type="ORF">BQ3484_125</name>
</gene>